<feature type="compositionally biased region" description="Acidic residues" evidence="1">
    <location>
        <begin position="327"/>
        <end position="341"/>
    </location>
</feature>
<feature type="compositionally biased region" description="Gly residues" evidence="1">
    <location>
        <begin position="22"/>
        <end position="37"/>
    </location>
</feature>
<dbReference type="InterPro" id="IPR012337">
    <property type="entry name" value="RNaseH-like_sf"/>
</dbReference>
<dbReference type="PROSITE" id="PS50126">
    <property type="entry name" value="S1"/>
    <property type="match status" value="1"/>
</dbReference>
<feature type="region of interest" description="Disordered" evidence="1">
    <location>
        <begin position="310"/>
        <end position="344"/>
    </location>
</feature>
<accession>A0A0G4HX60</accession>
<dbReference type="SUPFAM" id="SSF53098">
    <property type="entry name" value="Ribonuclease H-like"/>
    <property type="match status" value="1"/>
</dbReference>
<dbReference type="GO" id="GO:0003676">
    <property type="term" value="F:nucleic acid binding"/>
    <property type="evidence" value="ECO:0007669"/>
    <property type="project" value="InterPro"/>
</dbReference>
<dbReference type="InterPro" id="IPR036397">
    <property type="entry name" value="RNaseH_sf"/>
</dbReference>
<feature type="region of interest" description="Disordered" evidence="1">
    <location>
        <begin position="89"/>
        <end position="114"/>
    </location>
</feature>
<gene>
    <name evidence="3" type="ORF">Cvel_9199</name>
</gene>
<dbReference type="VEuPathDB" id="CryptoDB:Cvel_9199"/>
<dbReference type="InterPro" id="IPR012340">
    <property type="entry name" value="NA-bd_OB-fold"/>
</dbReference>
<dbReference type="SMART" id="SM00316">
    <property type="entry name" value="S1"/>
    <property type="match status" value="1"/>
</dbReference>
<dbReference type="Gene3D" id="3.30.420.10">
    <property type="entry name" value="Ribonuclease H-like superfamily/Ribonuclease H"/>
    <property type="match status" value="1"/>
</dbReference>
<dbReference type="SUPFAM" id="SSF50249">
    <property type="entry name" value="Nucleic acid-binding proteins"/>
    <property type="match status" value="1"/>
</dbReference>
<reference evidence="3" key="1">
    <citation type="submission" date="2014-11" db="EMBL/GenBank/DDBJ databases">
        <authorList>
            <person name="Otto D Thomas"/>
            <person name="Naeem Raeece"/>
        </authorList>
    </citation>
    <scope>NUCLEOTIDE SEQUENCE</scope>
</reference>
<feature type="domain" description="S1 motif" evidence="2">
    <location>
        <begin position="407"/>
        <end position="471"/>
    </location>
</feature>
<name>A0A0G4HX60_9ALVE</name>
<sequence>MAAVPTAVSRLSQRVVAAMGSVEGGGGRGRGLGGMWGGSPPSPVQSQSPSPPVSVRPQSIALPIHSGSGERFARRACRELMQSRVLGVSCEGRGGRDGDSGSSSSSSSSSWASSKRGAVSACGGVGRYGHVTTIRVAGETGVFFFHLRRKMERPKKRQTRGVTSDQRREKERTGVTTHLPSTEVLLPLPPSLRALLERPQNLKVFHDCRETLASLLHRHGGVHPQSIVDTQVATAFLWESRGLMPQQLSLLEALKRHLPAAFSEHRLSHILGPSLAALRRQKEEEKAAMSLSGIGQAGAEGSFPWEVEDVKRKEKETASCNGGEGNQAEEGEGETGVEEEEEHSHLSVTRGVHLVVHLRHLAHRFSALLGDPCFEALAARTEKQCRAYAELNLHRGNGVDLPALREGDEVDGVVRRVEERGAWVDLNLPVRGVVVERKALQKFRDVVPGMVLPFSVRSLSACGRFAHLSRRQEEDLYWDLRLNRFRVMEGWGKVRAPLHEDKEELDETRAFEEALGEGKEGRSKRAHFQIEQALFGGKGMRSEKSVRTARRRHPCLDKPEPEVKEYRPFIGQKMFIAGKGGKFKIRKKLPKDENRFLKDDDGKNY</sequence>
<dbReference type="AlphaFoldDB" id="A0A0G4HX60"/>
<dbReference type="InterPro" id="IPR003029">
    <property type="entry name" value="S1_domain"/>
</dbReference>
<feature type="compositionally biased region" description="Low complexity" evidence="1">
    <location>
        <begin position="100"/>
        <end position="114"/>
    </location>
</feature>
<evidence type="ECO:0000256" key="1">
    <source>
        <dbReference type="SAM" id="MobiDB-lite"/>
    </source>
</evidence>
<evidence type="ECO:0000313" key="3">
    <source>
        <dbReference type="EMBL" id="CEM49082.1"/>
    </source>
</evidence>
<evidence type="ECO:0000259" key="2">
    <source>
        <dbReference type="PROSITE" id="PS50126"/>
    </source>
</evidence>
<feature type="region of interest" description="Disordered" evidence="1">
    <location>
        <begin position="154"/>
        <end position="176"/>
    </location>
</feature>
<proteinExistence type="predicted"/>
<organism evidence="3">
    <name type="scientific">Chromera velia CCMP2878</name>
    <dbReference type="NCBI Taxonomy" id="1169474"/>
    <lineage>
        <taxon>Eukaryota</taxon>
        <taxon>Sar</taxon>
        <taxon>Alveolata</taxon>
        <taxon>Colpodellida</taxon>
        <taxon>Chromeraceae</taxon>
        <taxon>Chromera</taxon>
    </lineage>
</organism>
<feature type="region of interest" description="Disordered" evidence="1">
    <location>
        <begin position="21"/>
        <end position="58"/>
    </location>
</feature>
<protein>
    <recommendedName>
        <fullName evidence="2">S1 motif domain-containing protein</fullName>
    </recommendedName>
</protein>
<dbReference type="EMBL" id="CDMZ01004228">
    <property type="protein sequence ID" value="CEM49082.1"/>
    <property type="molecule type" value="Genomic_DNA"/>
</dbReference>